<accession>M3HFJ5</accession>
<dbReference type="AlphaFoldDB" id="M3HFJ5"/>
<proteinExistence type="predicted"/>
<reference evidence="1 2" key="1">
    <citation type="submission" date="2013-02" db="EMBL/GenBank/DDBJ databases">
        <authorList>
            <person name="Harkins D.M."/>
            <person name="Durkin A.S."/>
            <person name="Brinkac L.M."/>
            <person name="Haft D.H."/>
            <person name="Selengut J.D."/>
            <person name="Sanka R."/>
            <person name="DePew J."/>
            <person name="Purushe J."/>
            <person name="Tulsiani S.M."/>
            <person name="Graham G.C."/>
            <person name="Burns M.-A."/>
            <person name="Dohnt M.F."/>
            <person name="Smythe L.D."/>
            <person name="McKay D.B."/>
            <person name="Craig S.B."/>
            <person name="Vinetz J.M."/>
            <person name="Sutton G.G."/>
            <person name="Nierman W.C."/>
            <person name="Fouts D.E."/>
        </authorList>
    </citation>
    <scope>NUCLEOTIDE SEQUENCE [LARGE SCALE GENOMIC DNA]</scope>
    <source>
        <strain evidence="1 2">LT2050</strain>
    </source>
</reference>
<evidence type="ECO:0000313" key="2">
    <source>
        <dbReference type="Proteomes" id="UP000011778"/>
    </source>
</evidence>
<gene>
    <name evidence="1" type="ORF">LEP1GSC150_4310</name>
</gene>
<organism evidence="1 2">
    <name type="scientific">Leptospira interrogans serovar Copenhageni str. LT2050</name>
    <dbReference type="NCBI Taxonomy" id="1001598"/>
    <lineage>
        <taxon>Bacteria</taxon>
        <taxon>Pseudomonadati</taxon>
        <taxon>Spirochaetota</taxon>
        <taxon>Spirochaetia</taxon>
        <taxon>Leptospirales</taxon>
        <taxon>Leptospiraceae</taxon>
        <taxon>Leptospira</taxon>
    </lineage>
</organism>
<sequence length="64" mass="7967">MPLFILLAIWNFSFATKFRSSSHTFKKIRFHLQIVLQQKKYYFLSFTFFSIFLKIFQNLRINYF</sequence>
<protein>
    <submittedName>
        <fullName evidence="1">Uncharacterized protein</fullName>
    </submittedName>
</protein>
<comment type="caution">
    <text evidence="1">The sequence shown here is derived from an EMBL/GenBank/DDBJ whole genome shotgun (WGS) entry which is preliminary data.</text>
</comment>
<name>M3HFJ5_LEPIT</name>
<dbReference type="Proteomes" id="UP000011778">
    <property type="component" value="Unassembled WGS sequence"/>
</dbReference>
<evidence type="ECO:0000313" key="1">
    <source>
        <dbReference type="EMBL" id="EMG23089.1"/>
    </source>
</evidence>
<dbReference type="EMBL" id="AFMD02000147">
    <property type="protein sequence ID" value="EMG23089.1"/>
    <property type="molecule type" value="Genomic_DNA"/>
</dbReference>